<dbReference type="PRINTS" id="PR00369">
    <property type="entry name" value="FLAVODOXIN"/>
</dbReference>
<dbReference type="SUPFAM" id="SSF52343">
    <property type="entry name" value="Ferredoxin reductase-like, C-terminal NADP-linked domain"/>
    <property type="match status" value="1"/>
</dbReference>
<proteinExistence type="predicted"/>
<dbReference type="InterPro" id="IPR017927">
    <property type="entry name" value="FAD-bd_FR_type"/>
</dbReference>
<keyword evidence="2" id="KW-0288">FMN</keyword>
<dbReference type="PROSITE" id="PS51384">
    <property type="entry name" value="FAD_FR"/>
    <property type="match status" value="1"/>
</dbReference>
<keyword evidence="3" id="KW-0249">Electron transport</keyword>
<dbReference type="InterPro" id="IPR029039">
    <property type="entry name" value="Flavoprotein-like_sf"/>
</dbReference>
<dbReference type="InterPro" id="IPR001709">
    <property type="entry name" value="Flavoprot_Pyr_Nucl_cyt_Rdtase"/>
</dbReference>
<dbReference type="InterPro" id="IPR005625">
    <property type="entry name" value="PepSY-ass_TM"/>
</dbReference>
<dbReference type="InterPro" id="IPR008254">
    <property type="entry name" value="Flavodoxin/NO_synth"/>
</dbReference>
<gene>
    <name evidence="8" type="ORF">C8J24_2878</name>
</gene>
<dbReference type="GO" id="GO:0016491">
    <property type="term" value="F:oxidoreductase activity"/>
    <property type="evidence" value="ECO:0007669"/>
    <property type="project" value="InterPro"/>
</dbReference>
<feature type="region of interest" description="Disordered" evidence="4">
    <location>
        <begin position="235"/>
        <end position="260"/>
    </location>
</feature>
<keyword evidence="5" id="KW-0472">Membrane</keyword>
<feature type="transmembrane region" description="Helical" evidence="5">
    <location>
        <begin position="196"/>
        <end position="221"/>
    </location>
</feature>
<evidence type="ECO:0000256" key="4">
    <source>
        <dbReference type="SAM" id="MobiDB-lite"/>
    </source>
</evidence>
<evidence type="ECO:0000256" key="1">
    <source>
        <dbReference type="ARBA" id="ARBA00022630"/>
    </source>
</evidence>
<dbReference type="InterPro" id="IPR001094">
    <property type="entry name" value="Flavdoxin-like"/>
</dbReference>
<dbReference type="PANTHER" id="PTHR34219:SF3">
    <property type="entry name" value="BLL7967 PROTEIN"/>
    <property type="match status" value="1"/>
</dbReference>
<accession>A0A2T4YMP0</accession>
<comment type="caution">
    <text evidence="8">The sequence shown here is derived from an EMBL/GenBank/DDBJ whole genome shotgun (WGS) entry which is preliminary data.</text>
</comment>
<evidence type="ECO:0000256" key="2">
    <source>
        <dbReference type="ARBA" id="ARBA00022643"/>
    </source>
</evidence>
<dbReference type="PRINTS" id="PR00371">
    <property type="entry name" value="FPNCR"/>
</dbReference>
<dbReference type="Gene3D" id="3.40.50.80">
    <property type="entry name" value="Nucleotide-binding domain of ferredoxin-NADP reductase (FNR) module"/>
    <property type="match status" value="1"/>
</dbReference>
<evidence type="ECO:0000256" key="3">
    <source>
        <dbReference type="ARBA" id="ARBA00022982"/>
    </source>
</evidence>
<dbReference type="Pfam" id="PF00175">
    <property type="entry name" value="NAD_binding_1"/>
    <property type="match status" value="1"/>
</dbReference>
<keyword evidence="1" id="KW-0285">Flavoprotein</keyword>
<evidence type="ECO:0000313" key="8">
    <source>
        <dbReference type="EMBL" id="PTM44671.1"/>
    </source>
</evidence>
<keyword evidence="9" id="KW-1185">Reference proteome</keyword>
<dbReference type="SUPFAM" id="SSF52218">
    <property type="entry name" value="Flavoproteins"/>
    <property type="match status" value="1"/>
</dbReference>
<keyword evidence="5" id="KW-1133">Transmembrane helix</keyword>
<dbReference type="Pfam" id="PF00258">
    <property type="entry name" value="Flavodoxin_1"/>
    <property type="match status" value="1"/>
</dbReference>
<evidence type="ECO:0000259" key="7">
    <source>
        <dbReference type="PROSITE" id="PS51384"/>
    </source>
</evidence>
<feature type="domain" description="Flavodoxin-like" evidence="6">
    <location>
        <begin position="405"/>
        <end position="538"/>
    </location>
</feature>
<dbReference type="PROSITE" id="PS50902">
    <property type="entry name" value="FLAVODOXIN_LIKE"/>
    <property type="match status" value="1"/>
</dbReference>
<feature type="transmembrane region" description="Helical" evidence="5">
    <location>
        <begin position="12"/>
        <end position="34"/>
    </location>
</feature>
<dbReference type="SUPFAM" id="SSF63380">
    <property type="entry name" value="Riboflavin synthase domain-like"/>
    <property type="match status" value="1"/>
</dbReference>
<feature type="transmembrane region" description="Helical" evidence="5">
    <location>
        <begin position="356"/>
        <end position="377"/>
    </location>
</feature>
<feature type="domain" description="FAD-binding FR-type" evidence="7">
    <location>
        <begin position="552"/>
        <end position="707"/>
    </location>
</feature>
<dbReference type="EMBL" id="PZZN01000003">
    <property type="protein sequence ID" value="PTM44671.1"/>
    <property type="molecule type" value="Genomic_DNA"/>
</dbReference>
<dbReference type="AlphaFoldDB" id="A0A2T4YMP0"/>
<feature type="compositionally biased region" description="Basic and acidic residues" evidence="4">
    <location>
        <begin position="237"/>
        <end position="260"/>
    </location>
</feature>
<dbReference type="InterPro" id="IPR001433">
    <property type="entry name" value="OxRdtase_FAD/NAD-bd"/>
</dbReference>
<reference evidence="8 9" key="1">
    <citation type="submission" date="2018-04" db="EMBL/GenBank/DDBJ databases">
        <title>Genomic Encyclopedia of Type Strains, Phase III (KMG-III): the genomes of soil and plant-associated and newly described type strains.</title>
        <authorList>
            <person name="Whitman W."/>
        </authorList>
    </citation>
    <scope>NUCLEOTIDE SEQUENCE [LARGE SCALE GENOMIC DNA]</scope>
    <source>
        <strain evidence="8 9">NW12</strain>
    </source>
</reference>
<evidence type="ECO:0000259" key="6">
    <source>
        <dbReference type="PROSITE" id="PS50902"/>
    </source>
</evidence>
<dbReference type="CDD" id="cd06200">
    <property type="entry name" value="SiR_like1"/>
    <property type="match status" value="1"/>
</dbReference>
<name>A0A2T4YMP0_9SPHN</name>
<sequence>MTLRRVLFQMHWFLGITAGFVLALMGVTGAAMAFEDEIMAALSPGVVTLAPLPSGAGDAARLSPDALVRAASAQRDGKRVQDLTIARDPTLAAQVRFAAKKGQRGGERSYIDPRTGRLLGTATGAGVFRTIENLHRWLALPGGRNGIGSQLTGLSALALVFFAVSGLYLRWPRHPLDWRAWFVLDLRKTGRNLYRALHAVIGGWVLVFYLLSAATGLWWSYDWYQRGARYMLTGTTERPERGGREGRAPGGRRGDRGEVAEESRPIAPAWAGFQRSEGARFDRVTITVPQGAAPVTMRMVPIGARSDRMTDELRFDARSGALTKTKRYADRGVGETIATSIYPLHTGAFFGLPGRIALFLTSLTMPLFTVTGLLLYLGRRRTKRALAAVAVPASADNGGADRPGVLVVHASQTGTAERLARLSAAAFPDAAIQPLATVSPADLRDAGTVLFVVATYGEGDAPDTARAFERRVMAAPADLDGVRYAVLALGDREYPDYCAFGQRVDAWLHASGAQRLFDRIELDAADADGERQWQQQLHAIGADPAQPDWQPADYAAWPLVARTWLNPDSPGAPMYRVELGIPAGTRWAPGAIAEIEPRHDPARVARLLADCGIVDDGRVAAGLAKATLPDPATFEAGGRDPLALPPLAHREYSVASLPVSGRVELLVRQCPAADGGLGIGSGWLTEVASIGDPIAIRLRANPGFATPMDPATPLVLIGNGTGLAGLMAHLRERARTGGAPAWLLYGERSSAYDRPLAAELDALQAAGTLERIDRAFSRDAGCGRYVQALVAEQAARMLDWADRGAAIYVCGSLVGMAGAVDAELRIILGDDRVEAMSEAGLYRRDIY</sequence>
<protein>
    <submittedName>
        <fullName evidence="8">Sulfite reductase (NADPH) flavoprotein alpha-component</fullName>
    </submittedName>
</protein>
<evidence type="ECO:0000313" key="9">
    <source>
        <dbReference type="Proteomes" id="UP000240996"/>
    </source>
</evidence>
<dbReference type="PANTHER" id="PTHR34219">
    <property type="entry name" value="IRON-REGULATED INNER MEMBRANE PROTEIN-RELATED"/>
    <property type="match status" value="1"/>
</dbReference>
<dbReference type="Proteomes" id="UP000240996">
    <property type="component" value="Unassembled WGS sequence"/>
</dbReference>
<dbReference type="Pfam" id="PF03929">
    <property type="entry name" value="PepSY_TM"/>
    <property type="match status" value="1"/>
</dbReference>
<dbReference type="GO" id="GO:0010181">
    <property type="term" value="F:FMN binding"/>
    <property type="evidence" value="ECO:0007669"/>
    <property type="project" value="InterPro"/>
</dbReference>
<keyword evidence="3" id="KW-0813">Transport</keyword>
<feature type="transmembrane region" description="Helical" evidence="5">
    <location>
        <begin position="147"/>
        <end position="169"/>
    </location>
</feature>
<dbReference type="Gene3D" id="3.40.50.360">
    <property type="match status" value="1"/>
</dbReference>
<evidence type="ECO:0000256" key="5">
    <source>
        <dbReference type="SAM" id="Phobius"/>
    </source>
</evidence>
<keyword evidence="5" id="KW-0812">Transmembrane</keyword>
<dbReference type="InterPro" id="IPR017938">
    <property type="entry name" value="Riboflavin_synthase-like_b-brl"/>
</dbReference>
<dbReference type="InterPro" id="IPR039261">
    <property type="entry name" value="FNR_nucleotide-bd"/>
</dbReference>
<organism evidence="8 9">
    <name type="scientific">Sphingomonas aerolata</name>
    <dbReference type="NCBI Taxonomy" id="185951"/>
    <lineage>
        <taxon>Bacteria</taxon>
        <taxon>Pseudomonadati</taxon>
        <taxon>Pseudomonadota</taxon>
        <taxon>Alphaproteobacteria</taxon>
        <taxon>Sphingomonadales</taxon>
        <taxon>Sphingomonadaceae</taxon>
        <taxon>Sphingomonas</taxon>
    </lineage>
</organism>
<dbReference type="RefSeq" id="WP_107933370.1">
    <property type="nucleotide sequence ID" value="NZ_PZZN01000003.1"/>
</dbReference>